<dbReference type="InterPro" id="IPR028994">
    <property type="entry name" value="Integrin_alpha_N"/>
</dbReference>
<dbReference type="OrthoDB" id="243895at2"/>
<evidence type="ECO:0000256" key="2">
    <source>
        <dbReference type="SAM" id="MobiDB-lite"/>
    </source>
</evidence>
<name>A0A5C1AJ18_9BACT</name>
<feature type="region of interest" description="Disordered" evidence="2">
    <location>
        <begin position="460"/>
        <end position="487"/>
    </location>
</feature>
<evidence type="ECO:0000313" key="4">
    <source>
        <dbReference type="Proteomes" id="UP000324974"/>
    </source>
</evidence>
<proteinExistence type="predicted"/>
<dbReference type="RefSeq" id="WP_149112267.1">
    <property type="nucleotide sequence ID" value="NZ_CP042425.1"/>
</dbReference>
<dbReference type="SUPFAM" id="SSF69318">
    <property type="entry name" value="Integrin alpha N-terminal domain"/>
    <property type="match status" value="2"/>
</dbReference>
<dbReference type="Gene3D" id="2.130.10.130">
    <property type="entry name" value="Integrin alpha, N-terminal"/>
    <property type="match status" value="1"/>
</dbReference>
<dbReference type="PANTHER" id="PTHR46580">
    <property type="entry name" value="SENSOR KINASE-RELATED"/>
    <property type="match status" value="1"/>
</dbReference>
<accession>A0A5C1AJ18</accession>
<dbReference type="InterPro" id="IPR013517">
    <property type="entry name" value="FG-GAP"/>
</dbReference>
<evidence type="ECO:0000313" key="3">
    <source>
        <dbReference type="EMBL" id="QEL17692.1"/>
    </source>
</evidence>
<keyword evidence="1" id="KW-0732">Signal</keyword>
<gene>
    <name evidence="3" type="ORF">PX52LOC_04691</name>
</gene>
<dbReference type="EMBL" id="CP042425">
    <property type="protein sequence ID" value="QEL17692.1"/>
    <property type="molecule type" value="Genomic_DNA"/>
</dbReference>
<keyword evidence="4" id="KW-1185">Reference proteome</keyword>
<protein>
    <submittedName>
        <fullName evidence="3">VCBS repeat-containing protein</fullName>
    </submittedName>
</protein>
<dbReference type="Proteomes" id="UP000324974">
    <property type="component" value="Chromosome"/>
</dbReference>
<dbReference type="KEGG" id="lrs:PX52LOC_04691"/>
<dbReference type="AlphaFoldDB" id="A0A5C1AJ18"/>
<dbReference type="Pfam" id="PF13517">
    <property type="entry name" value="FG-GAP_3"/>
    <property type="match status" value="1"/>
</dbReference>
<reference evidence="4" key="1">
    <citation type="submission" date="2019-08" db="EMBL/GenBank/DDBJ databases">
        <title>Limnoglobus roseus gen. nov., sp. nov., a novel freshwater planctomycete with a giant genome from the family Gemmataceae.</title>
        <authorList>
            <person name="Kulichevskaya I.S."/>
            <person name="Naumoff D.G."/>
            <person name="Miroshnikov K."/>
            <person name="Ivanova A."/>
            <person name="Philippov D.A."/>
            <person name="Hakobyan A."/>
            <person name="Rijpstra I.C."/>
            <person name="Sinninghe Damste J.S."/>
            <person name="Liesack W."/>
            <person name="Dedysh S.N."/>
        </authorList>
    </citation>
    <scope>NUCLEOTIDE SEQUENCE [LARGE SCALE GENOMIC DNA]</scope>
    <source>
        <strain evidence="4">PX52</strain>
    </source>
</reference>
<evidence type="ECO:0000256" key="1">
    <source>
        <dbReference type="ARBA" id="ARBA00022729"/>
    </source>
</evidence>
<sequence>MTRVRLRLAQLEELDCPAGWTGGPPGVALEVADLNRDGTPDVVAADPAADDVRVWLRTPGTGTFAESFRATAGVQEPTAVRVADLNADGYPDLIVANGGGEVRVYAGRPGNAFDPVGEYPVGANPRGLLVADVNDDTIPDVLTANEGSNDVSVLFGQVIAGRWAPALAVRLPSAGVGPTDLFFRDQTGDGRPDLIVFNRGSHALAVLRGLGDGQFHDPPSAAALLLPAAGTTGPVFGPVTSTGFITDGSGNVFGFDLNNPAIGVRPILSAGPGETVIGLAPVTLQAGAGLVLVTASGRVALAGRTADGSYSVRQASLAAGGPFTAAAATRGATGFDVYLAGRGSGRPTVVTLQDVPSVGVGPTDGPSTVQLAAVHLSFDVGTATNALAPVPAVSPRPGGQAQTAADVRAAPGEPPLEFVAAWGAALDPTDPSSNEAEAVRRWEEWYLDLDRLLREALRPNAAPASQPSGKPAGPTESRGTPTPPSRDALVIVPAEHAPNIEQGDRPATDAAVIAFAPEEPGEILSRYAVPTAALGFLWGVRLRPSSKGRPFELGRNSEENFLWAAPSAR</sequence>
<organism evidence="3 4">
    <name type="scientific">Limnoglobus roseus</name>
    <dbReference type="NCBI Taxonomy" id="2598579"/>
    <lineage>
        <taxon>Bacteria</taxon>
        <taxon>Pseudomonadati</taxon>
        <taxon>Planctomycetota</taxon>
        <taxon>Planctomycetia</taxon>
        <taxon>Gemmatales</taxon>
        <taxon>Gemmataceae</taxon>
        <taxon>Limnoglobus</taxon>
    </lineage>
</organism>